<gene>
    <name evidence="2" type="ORF">IBL25_09940</name>
</gene>
<comment type="caution">
    <text evidence="2">The sequence shown here is derived from an EMBL/GenBank/DDBJ whole genome shotgun (WGS) entry which is preliminary data.</text>
</comment>
<dbReference type="Proteomes" id="UP000603940">
    <property type="component" value="Unassembled WGS sequence"/>
</dbReference>
<evidence type="ECO:0000256" key="1">
    <source>
        <dbReference type="SAM" id="MobiDB-lite"/>
    </source>
</evidence>
<reference evidence="2 3" key="1">
    <citation type="journal article" date="2009" name="Int. J. Syst. Evol. Microbiol.">
        <title>Transfer of Teichococcus ludipueritiae and Muricoccus roseus to the genus Roseomonas, as Roseomonas ludipueritiae comb. nov. and Roseomonas rosea comb. nov., respectively, and emended description of the genus Roseomonas.</title>
        <authorList>
            <person name="Sanchez-Porro C."/>
            <person name="Gallego V."/>
            <person name="Busse H.J."/>
            <person name="Kampfer P."/>
            <person name="Ventosa A."/>
        </authorList>
    </citation>
    <scope>NUCLEOTIDE SEQUENCE [LARGE SCALE GENOMIC DNA]</scope>
    <source>
        <strain evidence="2 3">DSM 14915</strain>
    </source>
</reference>
<organism evidence="2 3">
    <name type="scientific">Pseudoroseomonas ludipueritiae</name>
    <dbReference type="NCBI Taxonomy" id="198093"/>
    <lineage>
        <taxon>Bacteria</taxon>
        <taxon>Pseudomonadati</taxon>
        <taxon>Pseudomonadota</taxon>
        <taxon>Alphaproteobacteria</taxon>
        <taxon>Acetobacterales</taxon>
        <taxon>Acetobacteraceae</taxon>
        <taxon>Pseudoroseomonas</taxon>
    </lineage>
</organism>
<feature type="region of interest" description="Disordered" evidence="1">
    <location>
        <begin position="246"/>
        <end position="318"/>
    </location>
</feature>
<feature type="region of interest" description="Disordered" evidence="1">
    <location>
        <begin position="119"/>
        <end position="154"/>
    </location>
</feature>
<sequence length="375" mass="38924">MVQEAFIDLGWLVLQGRSLADGAPDPRFILLHQNVGVVLLDAAPGRVPDAVERLRRRLHVARFGQQFPGHLPVIYCSLTEQDLWRLSVTLDTAFGADQPMGLRDQEWIPALEALLPSSAPAMPRSRAEQPSPRPAASMPRPKAAPAAAPRPAAAAPLPWAQDDIAEADFPALLPPSPPPRAFSFSGAGSAALVLLAMAASGAVVLEHIAPQQTGPAWRHLAGLLGHDGAAVPEAAPRQVLTTATAEAAPALPVPRPVALTPPPPSSSRQEEGGRISTPIEPTRAAAQQSRPQPAEATQRALPPLPATATRSLSGETPPVPLVSAEAPPFPFLSTPSAEAARLVATTAERPPVIHAAAPLLLAAAEPAPLAAAADP</sequence>
<feature type="non-terminal residue" evidence="2">
    <location>
        <position position="375"/>
    </location>
</feature>
<name>A0ABR7R6S6_9PROT</name>
<feature type="compositionally biased region" description="Pro residues" evidence="1">
    <location>
        <begin position="251"/>
        <end position="265"/>
    </location>
</feature>
<proteinExistence type="predicted"/>
<protein>
    <submittedName>
        <fullName evidence="2">Uncharacterized protein</fullName>
    </submittedName>
</protein>
<dbReference type="EMBL" id="JACTUZ010000032">
    <property type="protein sequence ID" value="MBC9177257.1"/>
    <property type="molecule type" value="Genomic_DNA"/>
</dbReference>
<keyword evidence="3" id="KW-1185">Reference proteome</keyword>
<evidence type="ECO:0000313" key="2">
    <source>
        <dbReference type="EMBL" id="MBC9177257.1"/>
    </source>
</evidence>
<evidence type="ECO:0000313" key="3">
    <source>
        <dbReference type="Proteomes" id="UP000603940"/>
    </source>
</evidence>
<accession>A0ABR7R6S6</accession>
<feature type="compositionally biased region" description="Low complexity" evidence="1">
    <location>
        <begin position="281"/>
        <end position="296"/>
    </location>
</feature>